<evidence type="ECO:0000313" key="10">
    <source>
        <dbReference type="Proteomes" id="UP000671852"/>
    </source>
</evidence>
<keyword evidence="4 7" id="KW-0067">ATP-binding</keyword>
<protein>
    <submittedName>
        <fullName evidence="9">Glutamate--tRNA ligase</fullName>
        <ecNumber evidence="9">6.1.1.-</ecNumber>
    </submittedName>
</protein>
<dbReference type="GO" id="GO:0005524">
    <property type="term" value="F:ATP binding"/>
    <property type="evidence" value="ECO:0007669"/>
    <property type="project" value="UniProtKB-KW"/>
</dbReference>
<dbReference type="KEGG" id="saqt:GJV85_06635"/>
<evidence type="ECO:0000256" key="6">
    <source>
        <dbReference type="ARBA" id="ARBA00023146"/>
    </source>
</evidence>
<dbReference type="InterPro" id="IPR049940">
    <property type="entry name" value="GluQ/Sye"/>
</dbReference>
<dbReference type="Pfam" id="PF00749">
    <property type="entry name" value="tRNA-synt_1c"/>
    <property type="match status" value="1"/>
</dbReference>
<dbReference type="InterPro" id="IPR014729">
    <property type="entry name" value="Rossmann-like_a/b/a_fold"/>
</dbReference>
<keyword evidence="5 7" id="KW-0648">Protein biosynthesis</keyword>
<dbReference type="Gene3D" id="3.40.50.620">
    <property type="entry name" value="HUPs"/>
    <property type="match status" value="1"/>
</dbReference>
<dbReference type="GO" id="GO:0000049">
    <property type="term" value="F:tRNA binding"/>
    <property type="evidence" value="ECO:0007669"/>
    <property type="project" value="InterPro"/>
</dbReference>
<proteinExistence type="inferred from homology"/>
<evidence type="ECO:0000256" key="5">
    <source>
        <dbReference type="ARBA" id="ARBA00022917"/>
    </source>
</evidence>
<accession>A0A975GCS1</accession>
<evidence type="ECO:0000313" key="9">
    <source>
        <dbReference type="EMBL" id="QSZ41797.1"/>
    </source>
</evidence>
<name>A0A975GCS1_9BACT</name>
<gene>
    <name evidence="9" type="ORF">GJV85_06635</name>
</gene>
<dbReference type="SUPFAM" id="SSF52374">
    <property type="entry name" value="Nucleotidylyl transferase"/>
    <property type="match status" value="1"/>
</dbReference>
<keyword evidence="2 7" id="KW-0436">Ligase</keyword>
<reference evidence="9" key="1">
    <citation type="submission" date="2019-11" db="EMBL/GenBank/DDBJ databases">
        <authorList>
            <person name="Kojima H."/>
        </authorList>
    </citation>
    <scope>NUCLEOTIDE SEQUENCE</scope>
    <source>
        <strain evidence="9">H1576</strain>
    </source>
</reference>
<dbReference type="PANTHER" id="PTHR43311:SF2">
    <property type="entry name" value="GLUTAMATE--TRNA LIGASE, MITOCHONDRIAL-RELATED"/>
    <property type="match status" value="1"/>
</dbReference>
<reference evidence="9" key="2">
    <citation type="submission" date="2021-04" db="EMBL/GenBank/DDBJ databases">
        <title>Isolation and characterization of a novel species of the genus Sulfurimonas.</title>
        <authorList>
            <person name="Fukui M."/>
        </authorList>
    </citation>
    <scope>NUCLEOTIDE SEQUENCE</scope>
    <source>
        <strain evidence="9">H1576</strain>
    </source>
</reference>
<sequence length="423" mass="48577">MLRFASSPTDDMSISDLRIAIFNYIISKQREEGLLVRIEDSNKEKNIEGKDQEILDTLALFGVEYSHVVYQSENVRFHSAMALQLMHEKKAFSCFCSQVWLEKKRQEAQDAKKAYKYDDACRNLPAELVIDNMSPFTIRVTKPEENLVIKDYIKGELKFPSDTLDSFVIMDQQKIPTYNFACAIDDMLGDISLVLHCEENMDNILKQDHIRASLKYDKKVEYAELPLIVDGDSISVKSLFTEGYLPSAISNYLISMGTIVPQKIFEIKDSIEWFDLKSISNSPIEFDMEALKKINKEHLKNLEAKELSRYVGFADEEIGELARVYLEEAATTKELRSKIEPIFADKEIPKEFVSKANIMAEAIKSAPYFDKYQDFKNYILKESGLKEENFSVPLRLLLTGAVNGPDISEIYKYLKNYIGEIVK</sequence>
<evidence type="ECO:0000256" key="7">
    <source>
        <dbReference type="RuleBase" id="RU363037"/>
    </source>
</evidence>
<evidence type="ECO:0000259" key="8">
    <source>
        <dbReference type="Pfam" id="PF00749"/>
    </source>
</evidence>
<dbReference type="Proteomes" id="UP000671852">
    <property type="component" value="Chromosome"/>
</dbReference>
<keyword evidence="3 7" id="KW-0547">Nucleotide-binding</keyword>
<evidence type="ECO:0000256" key="4">
    <source>
        <dbReference type="ARBA" id="ARBA00022840"/>
    </source>
</evidence>
<dbReference type="EMBL" id="CP046072">
    <property type="protein sequence ID" value="QSZ41797.1"/>
    <property type="molecule type" value="Genomic_DNA"/>
</dbReference>
<comment type="similarity">
    <text evidence="1">Belongs to the class-I aminoacyl-tRNA synthetase family. Glutamate--tRNA ligase type 1 subfamily.</text>
</comment>
<dbReference type="EC" id="6.1.1.-" evidence="9"/>
<dbReference type="PANTHER" id="PTHR43311">
    <property type="entry name" value="GLUTAMATE--TRNA LIGASE"/>
    <property type="match status" value="1"/>
</dbReference>
<feature type="domain" description="Glutamyl/glutaminyl-tRNA synthetase class Ib catalytic" evidence="8">
    <location>
        <begin position="3"/>
        <end position="292"/>
    </location>
</feature>
<dbReference type="SUPFAM" id="SSF48163">
    <property type="entry name" value="An anticodon-binding domain of class I aminoacyl-tRNA synthetases"/>
    <property type="match status" value="1"/>
</dbReference>
<dbReference type="GO" id="GO:0004818">
    <property type="term" value="F:glutamate-tRNA ligase activity"/>
    <property type="evidence" value="ECO:0007669"/>
    <property type="project" value="TreeGrafter"/>
</dbReference>
<dbReference type="InterPro" id="IPR020058">
    <property type="entry name" value="Glu/Gln-tRNA-synth_Ib_cat-dom"/>
</dbReference>
<evidence type="ECO:0000256" key="1">
    <source>
        <dbReference type="ARBA" id="ARBA00007894"/>
    </source>
</evidence>
<keyword evidence="6 7" id="KW-0030">Aminoacyl-tRNA synthetase</keyword>
<dbReference type="InterPro" id="IPR008925">
    <property type="entry name" value="aa_tRNA-synth_I_cd-bd_sf"/>
</dbReference>
<dbReference type="PRINTS" id="PR00987">
    <property type="entry name" value="TRNASYNTHGLU"/>
</dbReference>
<dbReference type="GO" id="GO:0006424">
    <property type="term" value="P:glutamyl-tRNA aminoacylation"/>
    <property type="evidence" value="ECO:0007669"/>
    <property type="project" value="TreeGrafter"/>
</dbReference>
<organism evidence="9 10">
    <name type="scientific">Sulfurimonas aquatica</name>
    <dbReference type="NCBI Taxonomy" id="2672570"/>
    <lineage>
        <taxon>Bacteria</taxon>
        <taxon>Pseudomonadati</taxon>
        <taxon>Campylobacterota</taxon>
        <taxon>Epsilonproteobacteria</taxon>
        <taxon>Campylobacterales</taxon>
        <taxon>Sulfurimonadaceae</taxon>
        <taxon>Sulfurimonas</taxon>
    </lineage>
</organism>
<evidence type="ECO:0000256" key="3">
    <source>
        <dbReference type="ARBA" id="ARBA00022741"/>
    </source>
</evidence>
<dbReference type="AlphaFoldDB" id="A0A975GCS1"/>
<dbReference type="InterPro" id="IPR000924">
    <property type="entry name" value="Glu/Gln-tRNA-synth"/>
</dbReference>
<keyword evidence="10" id="KW-1185">Reference proteome</keyword>
<evidence type="ECO:0000256" key="2">
    <source>
        <dbReference type="ARBA" id="ARBA00022598"/>
    </source>
</evidence>
<dbReference type="RefSeq" id="WP_207563081.1">
    <property type="nucleotide sequence ID" value="NZ_CP046072.1"/>
</dbReference>
<dbReference type="GO" id="GO:0005829">
    <property type="term" value="C:cytosol"/>
    <property type="evidence" value="ECO:0007669"/>
    <property type="project" value="TreeGrafter"/>
</dbReference>